<dbReference type="EMBL" id="GBXM01024068">
    <property type="protein sequence ID" value="JAH84509.1"/>
    <property type="molecule type" value="Transcribed_RNA"/>
</dbReference>
<dbReference type="AlphaFoldDB" id="A0A0E9W293"/>
<organism evidence="1">
    <name type="scientific">Anguilla anguilla</name>
    <name type="common">European freshwater eel</name>
    <name type="synonym">Muraena anguilla</name>
    <dbReference type="NCBI Taxonomy" id="7936"/>
    <lineage>
        <taxon>Eukaryota</taxon>
        <taxon>Metazoa</taxon>
        <taxon>Chordata</taxon>
        <taxon>Craniata</taxon>
        <taxon>Vertebrata</taxon>
        <taxon>Euteleostomi</taxon>
        <taxon>Actinopterygii</taxon>
        <taxon>Neopterygii</taxon>
        <taxon>Teleostei</taxon>
        <taxon>Anguilliformes</taxon>
        <taxon>Anguillidae</taxon>
        <taxon>Anguilla</taxon>
    </lineage>
</organism>
<sequence length="31" mass="3519">MLDHSHTYCKSHTPVINFISCSCVAYVIHIV</sequence>
<proteinExistence type="predicted"/>
<reference evidence="1" key="1">
    <citation type="submission" date="2014-11" db="EMBL/GenBank/DDBJ databases">
        <authorList>
            <person name="Amaro Gonzalez C."/>
        </authorList>
    </citation>
    <scope>NUCLEOTIDE SEQUENCE</scope>
</reference>
<reference evidence="1" key="2">
    <citation type="journal article" date="2015" name="Fish Shellfish Immunol.">
        <title>Early steps in the European eel (Anguilla anguilla)-Vibrio vulnificus interaction in the gills: Role of the RtxA13 toxin.</title>
        <authorList>
            <person name="Callol A."/>
            <person name="Pajuelo D."/>
            <person name="Ebbesson L."/>
            <person name="Teles M."/>
            <person name="MacKenzie S."/>
            <person name="Amaro C."/>
        </authorList>
    </citation>
    <scope>NUCLEOTIDE SEQUENCE</scope>
</reference>
<name>A0A0E9W293_ANGAN</name>
<accession>A0A0E9W293</accession>
<protein>
    <submittedName>
        <fullName evidence="1">Uncharacterized protein</fullName>
    </submittedName>
</protein>
<evidence type="ECO:0000313" key="1">
    <source>
        <dbReference type="EMBL" id="JAH84509.1"/>
    </source>
</evidence>